<evidence type="ECO:0000313" key="13">
    <source>
        <dbReference type="Proteomes" id="UP001381693"/>
    </source>
</evidence>
<dbReference type="CDD" id="cd08662">
    <property type="entry name" value="M13"/>
    <property type="match status" value="1"/>
</dbReference>
<keyword evidence="9" id="KW-0812">Transmembrane</keyword>
<dbReference type="PANTHER" id="PTHR11733:SF167">
    <property type="entry name" value="FI17812P1-RELATED"/>
    <property type="match status" value="1"/>
</dbReference>
<evidence type="ECO:0000259" key="11">
    <source>
        <dbReference type="Pfam" id="PF05649"/>
    </source>
</evidence>
<dbReference type="InterPro" id="IPR018497">
    <property type="entry name" value="Peptidase_M13_C"/>
</dbReference>
<accession>A0AAN8WH49</accession>
<dbReference type="Pfam" id="PF05649">
    <property type="entry name" value="Peptidase_M13_N"/>
    <property type="match status" value="1"/>
</dbReference>
<comment type="similarity">
    <text evidence="2">Belongs to the peptidase M13 family.</text>
</comment>
<keyword evidence="6" id="KW-0862">Zinc</keyword>
<evidence type="ECO:0000256" key="9">
    <source>
        <dbReference type="SAM" id="Phobius"/>
    </source>
</evidence>
<keyword evidence="5" id="KW-0378">Hydrolase</keyword>
<feature type="region of interest" description="Disordered" evidence="8">
    <location>
        <begin position="1"/>
        <end position="81"/>
    </location>
</feature>
<dbReference type="GO" id="GO:0004222">
    <property type="term" value="F:metalloendopeptidase activity"/>
    <property type="evidence" value="ECO:0007669"/>
    <property type="project" value="InterPro"/>
</dbReference>
<keyword evidence="3" id="KW-0645">Protease</keyword>
<dbReference type="EMBL" id="JAXCGZ010019651">
    <property type="protein sequence ID" value="KAK7065911.1"/>
    <property type="molecule type" value="Genomic_DNA"/>
</dbReference>
<dbReference type="GO" id="GO:0046872">
    <property type="term" value="F:metal ion binding"/>
    <property type="evidence" value="ECO:0007669"/>
    <property type="project" value="UniProtKB-KW"/>
</dbReference>
<dbReference type="Proteomes" id="UP001381693">
    <property type="component" value="Unassembled WGS sequence"/>
</dbReference>
<dbReference type="InterPro" id="IPR024079">
    <property type="entry name" value="MetalloPept_cat_dom_sf"/>
</dbReference>
<evidence type="ECO:0000256" key="1">
    <source>
        <dbReference type="ARBA" id="ARBA00001947"/>
    </source>
</evidence>
<keyword evidence="13" id="KW-1185">Reference proteome</keyword>
<dbReference type="InterPro" id="IPR000718">
    <property type="entry name" value="Peptidase_M13"/>
</dbReference>
<proteinExistence type="inferred from homology"/>
<evidence type="ECO:0000256" key="2">
    <source>
        <dbReference type="ARBA" id="ARBA00007357"/>
    </source>
</evidence>
<evidence type="ECO:0000256" key="4">
    <source>
        <dbReference type="ARBA" id="ARBA00022723"/>
    </source>
</evidence>
<dbReference type="Gene3D" id="1.10.1380.10">
    <property type="entry name" value="Neutral endopeptidase , domain2"/>
    <property type="match status" value="1"/>
</dbReference>
<reference evidence="12 13" key="1">
    <citation type="submission" date="2023-11" db="EMBL/GenBank/DDBJ databases">
        <title>Halocaridina rubra genome assembly.</title>
        <authorList>
            <person name="Smith C."/>
        </authorList>
    </citation>
    <scope>NUCLEOTIDE SEQUENCE [LARGE SCALE GENOMIC DNA]</scope>
    <source>
        <strain evidence="12">EP-1</strain>
        <tissue evidence="12">Whole</tissue>
    </source>
</reference>
<dbReference type="GO" id="GO:0005886">
    <property type="term" value="C:plasma membrane"/>
    <property type="evidence" value="ECO:0007669"/>
    <property type="project" value="TreeGrafter"/>
</dbReference>
<dbReference type="AlphaFoldDB" id="A0AAN8WH49"/>
<keyword evidence="9" id="KW-0472">Membrane</keyword>
<sequence>MVSERHPNESPAAYTQQSSSRHHETPQNRRYPNGLLETMSGLLSRKGNASSSTHSSNNTSNGNHKNDDIESPPTAKEEDHHPSSARKCIIFVAIAGLLVSGLVLIIVLYPLLSSQSNSQEQNVKPVQNMGAKGVRDFHLFVARNIAGSMNTSVDPCDNFYDYACGKWDIYNPPPKGISRWSLFEDMTVTIWDMMEEQLVKIAAKVIKSKTGEHEQAGKPTKHIANDTLLHNADPYIVNLVGIYYSTCENESFLETQGAEPLIEILRNMDRLYKLKSKDLRPLEVFQDMLEYVHHELSVHVFFSWKVEIDNSIADSMVIELSTPSTDVLPQGTTVQRSDDLMGIYKTYAKDILRIVGTHGNNELEDEADKIIGLLEIYQPLSGSQLVNETSISELESLAPFLNWSKYFNNAFRKLDTSIHKDERVLSMIQEYLANLTDLIGKEISDNGSERLYIYMRWQVIQYYSQYLHKAARNVFLPLFDAVTGENTTALSHFRYRPCIKELEERMALPMAYLLLETIKQQLPKRSNIKAMIRTVENMAIKIRDTYTRYIKNFSWLTKSAKKTLLDKLSLIKILVGYPSTLDNVPLLKSLYTTLKFDGRNLIQNQINLLQFNQLRRMRFLRHPETYTEWEVLSPMSLISFYVYRRNTLLVPLGGFMYPLYNYDLPAALSYATMGVFVSHEIGHAIDFVGRTRDPYGRTNATLWDEATVNEFVQRVLCRVNEYTEKYYTVDGLLTIAEVMADDASVSNAYQTISDQLSRTTFPDIIQHFMERENLSPDQLYFLYYAQLFCTARAPGVPLKGIDHYPPHPVRVLATLSNTPAFHKAYNCPYGSYMNPTRNQTCDI</sequence>
<keyword evidence="4" id="KW-0479">Metal-binding</keyword>
<name>A0AAN8WH49_HALRR</name>
<gene>
    <name evidence="12" type="ORF">SK128_019885</name>
</gene>
<evidence type="ECO:0000256" key="5">
    <source>
        <dbReference type="ARBA" id="ARBA00022801"/>
    </source>
</evidence>
<evidence type="ECO:0000256" key="6">
    <source>
        <dbReference type="ARBA" id="ARBA00022833"/>
    </source>
</evidence>
<comment type="cofactor">
    <cofactor evidence="1">
        <name>Zn(2+)</name>
        <dbReference type="ChEBI" id="CHEBI:29105"/>
    </cofactor>
</comment>
<dbReference type="Gene3D" id="3.40.390.10">
    <property type="entry name" value="Collagenase (Catalytic Domain)"/>
    <property type="match status" value="1"/>
</dbReference>
<dbReference type="GO" id="GO:0016485">
    <property type="term" value="P:protein processing"/>
    <property type="evidence" value="ECO:0007669"/>
    <property type="project" value="TreeGrafter"/>
</dbReference>
<keyword evidence="7" id="KW-0482">Metalloprotease</keyword>
<feature type="domain" description="Peptidase M13 N-terminal" evidence="11">
    <location>
        <begin position="155"/>
        <end position="578"/>
    </location>
</feature>
<organism evidence="12 13">
    <name type="scientific">Halocaridina rubra</name>
    <name type="common">Hawaiian red shrimp</name>
    <dbReference type="NCBI Taxonomy" id="373956"/>
    <lineage>
        <taxon>Eukaryota</taxon>
        <taxon>Metazoa</taxon>
        <taxon>Ecdysozoa</taxon>
        <taxon>Arthropoda</taxon>
        <taxon>Crustacea</taxon>
        <taxon>Multicrustacea</taxon>
        <taxon>Malacostraca</taxon>
        <taxon>Eumalacostraca</taxon>
        <taxon>Eucarida</taxon>
        <taxon>Decapoda</taxon>
        <taxon>Pleocyemata</taxon>
        <taxon>Caridea</taxon>
        <taxon>Atyoidea</taxon>
        <taxon>Atyidae</taxon>
        <taxon>Halocaridina</taxon>
    </lineage>
</organism>
<dbReference type="Pfam" id="PF01431">
    <property type="entry name" value="Peptidase_M13"/>
    <property type="match status" value="1"/>
</dbReference>
<dbReference type="PROSITE" id="PS51885">
    <property type="entry name" value="NEPRILYSIN"/>
    <property type="match status" value="1"/>
</dbReference>
<feature type="compositionally biased region" description="Low complexity" evidence="8">
    <location>
        <begin position="46"/>
        <end position="63"/>
    </location>
</feature>
<keyword evidence="9" id="KW-1133">Transmembrane helix</keyword>
<dbReference type="PANTHER" id="PTHR11733">
    <property type="entry name" value="ZINC METALLOPROTEASE FAMILY M13 NEPRILYSIN-RELATED"/>
    <property type="match status" value="1"/>
</dbReference>
<dbReference type="InterPro" id="IPR042089">
    <property type="entry name" value="Peptidase_M13_dom_2"/>
</dbReference>
<dbReference type="InterPro" id="IPR008753">
    <property type="entry name" value="Peptidase_M13_N"/>
</dbReference>
<feature type="non-terminal residue" evidence="12">
    <location>
        <position position="843"/>
    </location>
</feature>
<evidence type="ECO:0000256" key="7">
    <source>
        <dbReference type="ARBA" id="ARBA00023049"/>
    </source>
</evidence>
<protein>
    <submittedName>
        <fullName evidence="12">Uncharacterized protein</fullName>
    </submittedName>
</protein>
<dbReference type="SUPFAM" id="SSF55486">
    <property type="entry name" value="Metalloproteases ('zincins'), catalytic domain"/>
    <property type="match status" value="1"/>
</dbReference>
<evidence type="ECO:0000313" key="12">
    <source>
        <dbReference type="EMBL" id="KAK7065911.1"/>
    </source>
</evidence>
<feature type="domain" description="Peptidase M13 C-terminal" evidence="10">
    <location>
        <begin position="639"/>
        <end position="841"/>
    </location>
</feature>
<evidence type="ECO:0000256" key="8">
    <source>
        <dbReference type="SAM" id="MobiDB-lite"/>
    </source>
</evidence>
<evidence type="ECO:0000259" key="10">
    <source>
        <dbReference type="Pfam" id="PF01431"/>
    </source>
</evidence>
<comment type="caution">
    <text evidence="12">The sequence shown here is derived from an EMBL/GenBank/DDBJ whole genome shotgun (WGS) entry which is preliminary data.</text>
</comment>
<evidence type="ECO:0000256" key="3">
    <source>
        <dbReference type="ARBA" id="ARBA00022670"/>
    </source>
</evidence>
<feature type="transmembrane region" description="Helical" evidence="9">
    <location>
        <begin position="88"/>
        <end position="112"/>
    </location>
</feature>